<feature type="repeat" description="PPR" evidence="2">
    <location>
        <begin position="171"/>
        <end position="201"/>
    </location>
</feature>
<evidence type="ECO:0000313" key="3">
    <source>
        <dbReference type="EMBL" id="OAO96758.1"/>
    </source>
</evidence>
<organism evidence="3 4">
    <name type="scientific">Arabidopsis thaliana</name>
    <name type="common">Mouse-ear cress</name>
    <dbReference type="NCBI Taxonomy" id="3702"/>
    <lineage>
        <taxon>Eukaryota</taxon>
        <taxon>Viridiplantae</taxon>
        <taxon>Streptophyta</taxon>
        <taxon>Embryophyta</taxon>
        <taxon>Tracheophyta</taxon>
        <taxon>Spermatophyta</taxon>
        <taxon>Magnoliopsida</taxon>
        <taxon>eudicotyledons</taxon>
        <taxon>Gunneridae</taxon>
        <taxon>Pentapetalae</taxon>
        <taxon>rosids</taxon>
        <taxon>malvids</taxon>
        <taxon>Brassicales</taxon>
        <taxon>Brassicaceae</taxon>
        <taxon>Camelineae</taxon>
        <taxon>Arabidopsis</taxon>
    </lineage>
</organism>
<dbReference type="EMBL" id="LUHQ01000004">
    <property type="protein sequence ID" value="OAO96758.1"/>
    <property type="molecule type" value="Genomic_DNA"/>
</dbReference>
<proteinExistence type="predicted"/>
<dbReference type="FunFam" id="1.25.40.10:FF:000511">
    <property type="entry name" value="Pentatricopeptide repeat-containing protein"/>
    <property type="match status" value="1"/>
</dbReference>
<dbReference type="AlphaFoldDB" id="A0A178USD4"/>
<keyword evidence="1" id="KW-0677">Repeat</keyword>
<dbReference type="GO" id="GO:0009451">
    <property type="term" value="P:RNA modification"/>
    <property type="evidence" value="ECO:0007669"/>
    <property type="project" value="InterPro"/>
</dbReference>
<reference evidence="4" key="1">
    <citation type="journal article" date="2016" name="Proc. Natl. Acad. Sci. U.S.A.">
        <title>Chromosome-level assembly of Arabidopsis thaliana Ler reveals the extent of translocation and inversion polymorphisms.</title>
        <authorList>
            <person name="Zapata L."/>
            <person name="Ding J."/>
            <person name="Willing E.M."/>
            <person name="Hartwig B."/>
            <person name="Bezdan D."/>
            <person name="Jiao W.B."/>
            <person name="Patel V."/>
            <person name="Velikkakam James G."/>
            <person name="Koornneef M."/>
            <person name="Ossowski S."/>
            <person name="Schneeberger K."/>
        </authorList>
    </citation>
    <scope>NUCLEOTIDE SEQUENCE [LARGE SCALE GENOMIC DNA]</scope>
    <source>
        <strain evidence="4">cv. Landsberg erecta</strain>
    </source>
</reference>
<dbReference type="Gene3D" id="1.25.40.10">
    <property type="entry name" value="Tetratricopeptide repeat domain"/>
    <property type="match status" value="4"/>
</dbReference>
<dbReference type="NCBIfam" id="TIGR00756">
    <property type="entry name" value="PPR"/>
    <property type="match status" value="4"/>
</dbReference>
<evidence type="ECO:0000313" key="4">
    <source>
        <dbReference type="Proteomes" id="UP000078284"/>
    </source>
</evidence>
<dbReference type="PANTHER" id="PTHR47926">
    <property type="entry name" value="PENTATRICOPEPTIDE REPEAT-CONTAINING PROTEIN"/>
    <property type="match status" value="1"/>
</dbReference>
<evidence type="ECO:0000256" key="1">
    <source>
        <dbReference type="ARBA" id="ARBA00022737"/>
    </source>
</evidence>
<dbReference type="Pfam" id="PF12854">
    <property type="entry name" value="PPR_1"/>
    <property type="match status" value="1"/>
</dbReference>
<evidence type="ECO:0008006" key="5">
    <source>
        <dbReference type="Google" id="ProtNLM"/>
    </source>
</evidence>
<protein>
    <recommendedName>
        <fullName evidence="5">Pentatricopeptide repeat-containing protein At4g38010</fullName>
    </recommendedName>
</protein>
<feature type="repeat" description="PPR" evidence="2">
    <location>
        <begin position="443"/>
        <end position="473"/>
    </location>
</feature>
<dbReference type="InterPro" id="IPR046848">
    <property type="entry name" value="E_motif"/>
</dbReference>
<dbReference type="Pfam" id="PF20431">
    <property type="entry name" value="E_motif"/>
    <property type="match status" value="1"/>
</dbReference>
<feature type="repeat" description="PPR" evidence="2">
    <location>
        <begin position="406"/>
        <end position="440"/>
    </location>
</feature>
<sequence>MYLPEKSVLLELISRCSSLRVFKQIQTQLITRDLLRDDLIINKVVTFLGKSADFASYSSVILHSIRSVLSSFSYNTLLSSYAVCDKPRVTIFAYKTFVSNGFSPDMFTFPPVFKACGKFSGIREGKQIHGIVTKMGFYDDIYVQNSLVHFYGVCGESRNACKVFGEMPVRDVVSWTGIITGFTRTGLYKEALDTFSKMDVEPNLATYVCVLVSSGRVGCLSLGKGIHGLILKRASLISLETGNALIDMYVKCEQLSDAMRVFGELEKKDKVSWNSMISGLVHCERSKEAIDLFSLMQTSSGIKPDGHILTSVLSACASLGAVDYGRWVHEYILTAGIKWDTHIGTAIVDMYAKCGYIETALEIFNGIRSKNVFTWNALLGGLAIHGHGLESLRYFEEMVKLGFKPNLVTFLAALNACCHTGLVDEGRRYFHKMKSREYYLFPKLEHYGCMIDLLCRAGLLDEALELVKAMPVKPDVRICGAILSACKNRGTLMELPKEILDSFLDIEFEDSGVYVLLSNIFAANRRWDDVARIRRLMKVKGISKVPGSSYIEKFMTLDQ</sequence>
<comment type="caution">
    <text evidence="3">The sequence shown here is derived from an EMBL/GenBank/DDBJ whole genome shotgun (WGS) entry which is preliminary data.</text>
</comment>
<dbReference type="PANTHER" id="PTHR47926:SF459">
    <property type="entry name" value="PENTATRICOPEPTIDE REPEAT-CONTAINING PROTEIN"/>
    <property type="match status" value="1"/>
</dbReference>
<dbReference type="Pfam" id="PF13041">
    <property type="entry name" value="PPR_2"/>
    <property type="match status" value="2"/>
</dbReference>
<evidence type="ECO:0000256" key="2">
    <source>
        <dbReference type="PROSITE-ProRule" id="PRU00708"/>
    </source>
</evidence>
<dbReference type="InterPro" id="IPR046960">
    <property type="entry name" value="PPR_At4g14850-like_plant"/>
</dbReference>
<accession>A0A178USD4</accession>
<dbReference type="PROSITE" id="PS51375">
    <property type="entry name" value="PPR"/>
    <property type="match status" value="5"/>
</dbReference>
<name>A0A178USD4_ARATH</name>
<dbReference type="Pfam" id="PF01535">
    <property type="entry name" value="PPR"/>
    <property type="match status" value="3"/>
</dbReference>
<dbReference type="ExpressionAtlas" id="A0A178USD4">
    <property type="expression patterns" value="baseline and differential"/>
</dbReference>
<dbReference type="FunFam" id="1.25.40.10:FF:000417">
    <property type="entry name" value="Pentatricopeptide repeat-containing protein At4g38010"/>
    <property type="match status" value="1"/>
</dbReference>
<dbReference type="InterPro" id="IPR002885">
    <property type="entry name" value="PPR_rpt"/>
</dbReference>
<feature type="repeat" description="PPR" evidence="2">
    <location>
        <begin position="269"/>
        <end position="304"/>
    </location>
</feature>
<dbReference type="GO" id="GO:0003723">
    <property type="term" value="F:RNA binding"/>
    <property type="evidence" value="ECO:0007669"/>
    <property type="project" value="InterPro"/>
</dbReference>
<dbReference type="Proteomes" id="UP000078284">
    <property type="component" value="Chromosome 4"/>
</dbReference>
<dbReference type="FunFam" id="1.25.40.10:FF:000968">
    <property type="entry name" value="Pentatricopeptide repeat-containing protein, mitochondrial"/>
    <property type="match status" value="1"/>
</dbReference>
<gene>
    <name evidence="3" type="ordered locus">AXX17_At4g43320</name>
</gene>
<feature type="repeat" description="PPR" evidence="2">
    <location>
        <begin position="371"/>
        <end position="405"/>
    </location>
</feature>
<dbReference type="InterPro" id="IPR011990">
    <property type="entry name" value="TPR-like_helical_dom_sf"/>
</dbReference>